<keyword evidence="3 9" id="KW-0808">Transferase</keyword>
<dbReference type="GO" id="GO:0032259">
    <property type="term" value="P:methylation"/>
    <property type="evidence" value="ECO:0007669"/>
    <property type="project" value="UniProtKB-KW"/>
</dbReference>
<feature type="domain" description="Methylguanine DNA methyltransferase ribonuclease-like" evidence="8">
    <location>
        <begin position="11"/>
        <end position="86"/>
    </location>
</feature>
<dbReference type="InterPro" id="IPR036631">
    <property type="entry name" value="MGMT_N_sf"/>
</dbReference>
<keyword evidence="4" id="KW-0227">DNA damage</keyword>
<dbReference type="GO" id="GO:0003908">
    <property type="term" value="F:methylated-DNA-[protein]-cysteine S-methyltransferase activity"/>
    <property type="evidence" value="ECO:0007669"/>
    <property type="project" value="UniProtKB-EC"/>
</dbReference>
<dbReference type="PANTHER" id="PTHR10815:SF13">
    <property type="entry name" value="METHYLATED-DNA--PROTEIN-CYSTEINE METHYLTRANSFERASE"/>
    <property type="match status" value="1"/>
</dbReference>
<dbReference type="RefSeq" id="WP_095375353.1">
    <property type="nucleotide sequence ID" value="NZ_JALXVQ010000027.1"/>
</dbReference>
<evidence type="ECO:0000256" key="3">
    <source>
        <dbReference type="ARBA" id="ARBA00022679"/>
    </source>
</evidence>
<comment type="catalytic activity">
    <reaction evidence="6">
        <text>a 6-O-methyl-2'-deoxyguanosine in DNA + L-cysteinyl-[protein] = S-methyl-L-cysteinyl-[protein] + a 2'-deoxyguanosine in DNA</text>
        <dbReference type="Rhea" id="RHEA:24000"/>
        <dbReference type="Rhea" id="RHEA-COMP:10131"/>
        <dbReference type="Rhea" id="RHEA-COMP:10132"/>
        <dbReference type="Rhea" id="RHEA-COMP:11367"/>
        <dbReference type="Rhea" id="RHEA-COMP:11368"/>
        <dbReference type="ChEBI" id="CHEBI:29950"/>
        <dbReference type="ChEBI" id="CHEBI:82612"/>
        <dbReference type="ChEBI" id="CHEBI:85445"/>
        <dbReference type="ChEBI" id="CHEBI:85448"/>
        <dbReference type="EC" id="2.1.1.63"/>
    </reaction>
</comment>
<protein>
    <submittedName>
        <fullName evidence="9">Cysteine methyltransferase</fullName>
    </submittedName>
</protein>
<feature type="domain" description="Methylated-DNA-[protein]-cysteine S-methyltransferase DNA binding" evidence="7">
    <location>
        <begin position="97"/>
        <end position="178"/>
    </location>
</feature>
<reference evidence="9 10" key="1">
    <citation type="submission" date="2017-04" db="EMBL/GenBank/DDBJ databases">
        <title>Kefir bacterial isolates.</title>
        <authorList>
            <person name="Kim Y."/>
            <person name="Blasche S."/>
            <person name="Patil K.R."/>
        </authorList>
    </citation>
    <scope>NUCLEOTIDE SEQUENCE [LARGE SCALE GENOMIC DNA]</scope>
    <source>
        <strain evidence="9 10">OG2</strain>
    </source>
</reference>
<dbReference type="NCBIfam" id="TIGR00589">
    <property type="entry name" value="ogt"/>
    <property type="match status" value="1"/>
</dbReference>
<evidence type="ECO:0000259" key="7">
    <source>
        <dbReference type="Pfam" id="PF01035"/>
    </source>
</evidence>
<evidence type="ECO:0000256" key="2">
    <source>
        <dbReference type="ARBA" id="ARBA00022603"/>
    </source>
</evidence>
<keyword evidence="2 9" id="KW-0489">Methyltransferase</keyword>
<dbReference type="AlphaFoldDB" id="A0A269ZG95"/>
<dbReference type="InterPro" id="IPR036217">
    <property type="entry name" value="MethylDNA_cys_MeTrfase_DNAb"/>
</dbReference>
<name>A0A269ZG95_9MICO</name>
<dbReference type="PROSITE" id="PS00374">
    <property type="entry name" value="MGMT"/>
    <property type="match status" value="1"/>
</dbReference>
<dbReference type="InterPro" id="IPR036388">
    <property type="entry name" value="WH-like_DNA-bd_sf"/>
</dbReference>
<dbReference type="EMBL" id="NCWY01000002">
    <property type="protein sequence ID" value="PAK96812.1"/>
    <property type="molecule type" value="Genomic_DNA"/>
</dbReference>
<dbReference type="GO" id="GO:0006281">
    <property type="term" value="P:DNA repair"/>
    <property type="evidence" value="ECO:0007669"/>
    <property type="project" value="UniProtKB-KW"/>
</dbReference>
<evidence type="ECO:0000256" key="6">
    <source>
        <dbReference type="ARBA" id="ARBA00049348"/>
    </source>
</evidence>
<dbReference type="PANTHER" id="PTHR10815">
    <property type="entry name" value="METHYLATED-DNA--PROTEIN-CYSTEINE METHYLTRANSFERASE"/>
    <property type="match status" value="1"/>
</dbReference>
<accession>A0A269ZG95</accession>
<organism evidence="9 10">
    <name type="scientific">Brevibacterium casei</name>
    <dbReference type="NCBI Taxonomy" id="33889"/>
    <lineage>
        <taxon>Bacteria</taxon>
        <taxon>Bacillati</taxon>
        <taxon>Actinomycetota</taxon>
        <taxon>Actinomycetes</taxon>
        <taxon>Micrococcales</taxon>
        <taxon>Brevibacteriaceae</taxon>
        <taxon>Brevibacterium</taxon>
    </lineage>
</organism>
<dbReference type="Gene3D" id="3.30.160.70">
    <property type="entry name" value="Methylated DNA-protein cysteine methyltransferase domain"/>
    <property type="match status" value="1"/>
</dbReference>
<dbReference type="SUPFAM" id="SSF53155">
    <property type="entry name" value="Methylated DNA-protein cysteine methyltransferase domain"/>
    <property type="match status" value="1"/>
</dbReference>
<evidence type="ECO:0000259" key="8">
    <source>
        <dbReference type="Pfam" id="PF02870"/>
    </source>
</evidence>
<dbReference type="Proteomes" id="UP000216867">
    <property type="component" value="Unassembled WGS sequence"/>
</dbReference>
<evidence type="ECO:0000313" key="9">
    <source>
        <dbReference type="EMBL" id="PAK96812.1"/>
    </source>
</evidence>
<dbReference type="CDD" id="cd06445">
    <property type="entry name" value="ATase"/>
    <property type="match status" value="1"/>
</dbReference>
<keyword evidence="5" id="KW-0234">DNA repair</keyword>
<dbReference type="Gene3D" id="1.10.10.10">
    <property type="entry name" value="Winged helix-like DNA-binding domain superfamily/Winged helix DNA-binding domain"/>
    <property type="match status" value="1"/>
</dbReference>
<dbReference type="SUPFAM" id="SSF46767">
    <property type="entry name" value="Methylated DNA-protein cysteine methyltransferase, C-terminal domain"/>
    <property type="match status" value="1"/>
</dbReference>
<comment type="catalytic activity">
    <reaction evidence="1">
        <text>a 4-O-methyl-thymidine in DNA + L-cysteinyl-[protein] = a thymidine in DNA + S-methyl-L-cysteinyl-[protein]</text>
        <dbReference type="Rhea" id="RHEA:53428"/>
        <dbReference type="Rhea" id="RHEA-COMP:10131"/>
        <dbReference type="Rhea" id="RHEA-COMP:10132"/>
        <dbReference type="Rhea" id="RHEA-COMP:13555"/>
        <dbReference type="Rhea" id="RHEA-COMP:13556"/>
        <dbReference type="ChEBI" id="CHEBI:29950"/>
        <dbReference type="ChEBI" id="CHEBI:82612"/>
        <dbReference type="ChEBI" id="CHEBI:137386"/>
        <dbReference type="ChEBI" id="CHEBI:137387"/>
        <dbReference type="EC" id="2.1.1.63"/>
    </reaction>
</comment>
<evidence type="ECO:0000256" key="4">
    <source>
        <dbReference type="ARBA" id="ARBA00022763"/>
    </source>
</evidence>
<evidence type="ECO:0000313" key="10">
    <source>
        <dbReference type="Proteomes" id="UP000216867"/>
    </source>
</evidence>
<evidence type="ECO:0000256" key="1">
    <source>
        <dbReference type="ARBA" id="ARBA00001286"/>
    </source>
</evidence>
<dbReference type="InterPro" id="IPR014048">
    <property type="entry name" value="MethylDNA_cys_MeTrfase_DNA-bd"/>
</dbReference>
<dbReference type="InterPro" id="IPR001497">
    <property type="entry name" value="MethylDNA_cys_MeTrfase_AS"/>
</dbReference>
<evidence type="ECO:0000256" key="5">
    <source>
        <dbReference type="ARBA" id="ARBA00023204"/>
    </source>
</evidence>
<dbReference type="Pfam" id="PF02870">
    <property type="entry name" value="Methyltransf_1N"/>
    <property type="match status" value="1"/>
</dbReference>
<dbReference type="Pfam" id="PF01035">
    <property type="entry name" value="DNA_binding_1"/>
    <property type="match status" value="1"/>
</dbReference>
<dbReference type="InterPro" id="IPR008332">
    <property type="entry name" value="MethylG_MeTrfase_N"/>
</dbReference>
<gene>
    <name evidence="9" type="ORF">B8X04_02585</name>
</gene>
<sequence length="184" mass="18920">MTQSRPETGLRRASLASPVGTLLLSSSGTAIVRVEWVDDSDLGAVQTAAGDTSGGSGADRDPLLTEALGQVGAYFDGRLGEFDLPLGLDGLSASATTVLTVLRDTVPFGDTITYGELAARTGTAIPARAIGTIMGLNPLPLLIPCHRVVAGDGLGGYSGGRRGEGLETKRRLLEMEGALPNPLF</sequence>
<comment type="caution">
    <text evidence="9">The sequence shown here is derived from an EMBL/GenBank/DDBJ whole genome shotgun (WGS) entry which is preliminary data.</text>
</comment>
<proteinExistence type="predicted"/>